<dbReference type="SMART" id="SM00116">
    <property type="entry name" value="CBS"/>
    <property type="match status" value="2"/>
</dbReference>
<keyword evidence="8 10" id="KW-0472">Membrane</keyword>
<dbReference type="InterPro" id="IPR036318">
    <property type="entry name" value="FAD-bd_PCMH-like_sf"/>
</dbReference>
<comment type="subcellular location">
    <subcellularLocation>
        <location evidence="1">Cell membrane</location>
        <topology evidence="1">Multi-pass membrane protein</topology>
    </subcellularLocation>
</comment>
<gene>
    <name evidence="12" type="ORF">BE08_20065</name>
</gene>
<dbReference type="GO" id="GO:0050660">
    <property type="term" value="F:flavin adenine dinucleotide binding"/>
    <property type="evidence" value="ECO:0007669"/>
    <property type="project" value="InterPro"/>
</dbReference>
<dbReference type="InterPro" id="IPR005170">
    <property type="entry name" value="Transptr-assoc_dom"/>
</dbReference>
<feature type="transmembrane region" description="Helical" evidence="10">
    <location>
        <begin position="6"/>
        <end position="26"/>
    </location>
</feature>
<protein>
    <recommendedName>
        <fullName evidence="11">CBS domain-containing protein</fullName>
    </recommendedName>
</protein>
<keyword evidence="6 10" id="KW-1133">Transmembrane helix</keyword>
<dbReference type="InterPro" id="IPR000644">
    <property type="entry name" value="CBS_dom"/>
</dbReference>
<dbReference type="SUPFAM" id="SSF56176">
    <property type="entry name" value="FAD-binding/transporter-associated domain-like"/>
    <property type="match status" value="1"/>
</dbReference>
<evidence type="ECO:0000256" key="9">
    <source>
        <dbReference type="PROSITE-ProRule" id="PRU00703"/>
    </source>
</evidence>
<sequence>MSPDLVPLPAALGAAVLSAVLGSLFVGADTALTTLSATRLGALIEQSTGPTKAAYERIRQEDAKLRSRYLLGWVVSTSLTAACFDLFFRRSYPGAALALGLVTTIVVSGALYEVSSTLGRKYADRAASMAVRFLRPLEIAMLPLAVPLGWIGSRLGAKDGEQPSDPRVAEAEVEILVDEVERSGLFGREPAEMIRNVLEFADRTARDVMVPRSKVEAIEISTPLEKVLEIVTESGHSRYPVYKDQIDNIAGLLYAKDLFKVLEERRLKNTTLREITRSPANFVAESQPLSSLLREMKSRRQHLAIVVDEFGGMSGIVTLEDVLEEIVGDIRDEHDETDEGAAIQDLGDGRLVADAAVSMSDLSAYLGAELDREGKYGSLGGMLTQHVGKVPEVGTAVSKFGLRFIVRDSDERQIGKVEIVRPRAMGAGGAA</sequence>
<evidence type="ECO:0000256" key="4">
    <source>
        <dbReference type="ARBA" id="ARBA00022692"/>
    </source>
</evidence>
<evidence type="ECO:0000256" key="7">
    <source>
        <dbReference type="ARBA" id="ARBA00023122"/>
    </source>
</evidence>
<evidence type="ECO:0000256" key="10">
    <source>
        <dbReference type="SAM" id="Phobius"/>
    </source>
</evidence>
<evidence type="ECO:0000256" key="6">
    <source>
        <dbReference type="ARBA" id="ARBA00022989"/>
    </source>
</evidence>
<keyword evidence="5" id="KW-0677">Repeat</keyword>
<keyword evidence="4 10" id="KW-0812">Transmembrane</keyword>
<evidence type="ECO:0000256" key="2">
    <source>
        <dbReference type="ARBA" id="ARBA00006337"/>
    </source>
</evidence>
<evidence type="ECO:0000256" key="1">
    <source>
        <dbReference type="ARBA" id="ARBA00004651"/>
    </source>
</evidence>
<dbReference type="EMBL" id="JELY01000789">
    <property type="protein sequence ID" value="KYF58121.1"/>
    <property type="molecule type" value="Genomic_DNA"/>
</dbReference>
<feature type="transmembrane region" description="Helical" evidence="10">
    <location>
        <begin position="94"/>
        <end position="112"/>
    </location>
</feature>
<feature type="domain" description="CBS" evidence="11">
    <location>
        <begin position="209"/>
        <end position="269"/>
    </location>
</feature>
<dbReference type="PANTHER" id="PTHR22777:SF32">
    <property type="entry name" value="UPF0053 INNER MEMBRANE PROTEIN YFJD"/>
    <property type="match status" value="1"/>
</dbReference>
<dbReference type="SMART" id="SM01091">
    <property type="entry name" value="CorC_HlyC"/>
    <property type="match status" value="1"/>
</dbReference>
<feature type="domain" description="CBS" evidence="11">
    <location>
        <begin position="275"/>
        <end position="336"/>
    </location>
</feature>
<evidence type="ECO:0000259" key="11">
    <source>
        <dbReference type="PROSITE" id="PS51371"/>
    </source>
</evidence>
<evidence type="ECO:0000313" key="13">
    <source>
        <dbReference type="Proteomes" id="UP000075420"/>
    </source>
</evidence>
<dbReference type="FunFam" id="3.10.580.10:FF:000002">
    <property type="entry name" value="Magnesium/cobalt efflux protein CorC"/>
    <property type="match status" value="1"/>
</dbReference>
<dbReference type="Gene3D" id="3.30.465.10">
    <property type="match status" value="1"/>
</dbReference>
<dbReference type="Pfam" id="PF00571">
    <property type="entry name" value="CBS"/>
    <property type="match status" value="2"/>
</dbReference>
<dbReference type="SUPFAM" id="SSF54631">
    <property type="entry name" value="CBS-domain pair"/>
    <property type="match status" value="1"/>
</dbReference>
<name>A0A150PQU0_SORCE</name>
<dbReference type="CDD" id="cd04590">
    <property type="entry name" value="CBS_pair_CorC_HlyC_assoc"/>
    <property type="match status" value="1"/>
</dbReference>
<dbReference type="InterPro" id="IPR044751">
    <property type="entry name" value="Ion_transp-like_CBS"/>
</dbReference>
<reference evidence="12 13" key="1">
    <citation type="submission" date="2014-02" db="EMBL/GenBank/DDBJ databases">
        <title>The small core and large imbalanced accessory genome model reveals a collaborative survival strategy of Sorangium cellulosum strains in nature.</title>
        <authorList>
            <person name="Han K."/>
            <person name="Peng R."/>
            <person name="Blom J."/>
            <person name="Li Y.-Z."/>
        </authorList>
    </citation>
    <scope>NUCLEOTIDE SEQUENCE [LARGE SCALE GENOMIC DNA]</scope>
    <source>
        <strain evidence="12 13">So0157-25</strain>
    </source>
</reference>
<dbReference type="InterPro" id="IPR046342">
    <property type="entry name" value="CBS_dom_sf"/>
</dbReference>
<keyword evidence="7 9" id="KW-0129">CBS domain</keyword>
<dbReference type="Pfam" id="PF03471">
    <property type="entry name" value="CorC_HlyC"/>
    <property type="match status" value="1"/>
</dbReference>
<dbReference type="InterPro" id="IPR016169">
    <property type="entry name" value="FAD-bd_PCMH_sub2"/>
</dbReference>
<evidence type="ECO:0000256" key="8">
    <source>
        <dbReference type="ARBA" id="ARBA00023136"/>
    </source>
</evidence>
<dbReference type="PROSITE" id="PS51371">
    <property type="entry name" value="CBS"/>
    <property type="match status" value="2"/>
</dbReference>
<dbReference type="GO" id="GO:0005886">
    <property type="term" value="C:plasma membrane"/>
    <property type="evidence" value="ECO:0007669"/>
    <property type="project" value="UniProtKB-SubCell"/>
</dbReference>
<evidence type="ECO:0000256" key="5">
    <source>
        <dbReference type="ARBA" id="ARBA00022737"/>
    </source>
</evidence>
<dbReference type="Gene3D" id="3.10.580.10">
    <property type="entry name" value="CBS-domain"/>
    <property type="match status" value="1"/>
</dbReference>
<feature type="transmembrane region" description="Helical" evidence="10">
    <location>
        <begin position="69"/>
        <end position="88"/>
    </location>
</feature>
<dbReference type="InterPro" id="IPR002550">
    <property type="entry name" value="CNNM"/>
</dbReference>
<accession>A0A150PQU0</accession>
<keyword evidence="3" id="KW-1003">Cell membrane</keyword>
<dbReference type="Proteomes" id="UP000075420">
    <property type="component" value="Unassembled WGS sequence"/>
</dbReference>
<evidence type="ECO:0000313" key="12">
    <source>
        <dbReference type="EMBL" id="KYF58121.1"/>
    </source>
</evidence>
<dbReference type="PANTHER" id="PTHR22777">
    <property type="entry name" value="HEMOLYSIN-RELATED"/>
    <property type="match status" value="1"/>
</dbReference>
<proteinExistence type="inferred from homology"/>
<dbReference type="AlphaFoldDB" id="A0A150PQU0"/>
<evidence type="ECO:0000256" key="3">
    <source>
        <dbReference type="ARBA" id="ARBA00022475"/>
    </source>
</evidence>
<feature type="transmembrane region" description="Helical" evidence="10">
    <location>
        <begin position="133"/>
        <end position="152"/>
    </location>
</feature>
<organism evidence="12 13">
    <name type="scientific">Sorangium cellulosum</name>
    <name type="common">Polyangium cellulosum</name>
    <dbReference type="NCBI Taxonomy" id="56"/>
    <lineage>
        <taxon>Bacteria</taxon>
        <taxon>Pseudomonadati</taxon>
        <taxon>Myxococcota</taxon>
        <taxon>Polyangia</taxon>
        <taxon>Polyangiales</taxon>
        <taxon>Polyangiaceae</taxon>
        <taxon>Sorangium</taxon>
    </lineage>
</organism>
<comment type="similarity">
    <text evidence="2">Belongs to the UPF0053 family.</text>
</comment>
<comment type="caution">
    <text evidence="12">The sequence shown here is derived from an EMBL/GenBank/DDBJ whole genome shotgun (WGS) entry which is preliminary data.</text>
</comment>
<dbReference type="Pfam" id="PF01595">
    <property type="entry name" value="CNNM"/>
    <property type="match status" value="1"/>
</dbReference>